<dbReference type="AlphaFoldDB" id="A0A4Q7ECA0"/>
<gene>
    <name evidence="1" type="ORF">C3B51_12500</name>
</gene>
<sequence length="124" mass="14539">MQYELKYLSEIKFGPAYYLLTVADKKVPNFVYGFTRSELQDGRYLAIEEWLTTDYQKGPITRVAIFDLENKLVTRLATVKKGFVDSFKLKNNIFTYNKTYHGNGKVVESEIDWNLITQWSDAYL</sequence>
<evidence type="ECO:0000313" key="2">
    <source>
        <dbReference type="Proteomes" id="UP000292345"/>
    </source>
</evidence>
<protein>
    <submittedName>
        <fullName evidence="1">Uncharacterized protein</fullName>
    </submittedName>
</protein>
<proteinExistence type="predicted"/>
<dbReference type="EMBL" id="PPUZ01000032">
    <property type="protein sequence ID" value="RZM80372.1"/>
    <property type="molecule type" value="Genomic_DNA"/>
</dbReference>
<accession>A0A4Q7ECA0</accession>
<reference evidence="1 2" key="1">
    <citation type="submission" date="2018-01" db="EMBL/GenBank/DDBJ databases">
        <title>Co-occurrence of chitin degradation, pigmentation and bioactivity in marine Pseudoalteromonas.</title>
        <authorList>
            <person name="Paulsen S."/>
            <person name="Gram L."/>
            <person name="Machado H."/>
        </authorList>
    </citation>
    <scope>NUCLEOTIDE SEQUENCE [LARGE SCALE GENOMIC DNA]</scope>
    <source>
        <strain evidence="1 2">S1946</strain>
    </source>
</reference>
<organism evidence="1 2">
    <name type="scientific">Pseudoalteromonas rubra</name>
    <dbReference type="NCBI Taxonomy" id="43658"/>
    <lineage>
        <taxon>Bacteria</taxon>
        <taxon>Pseudomonadati</taxon>
        <taxon>Pseudomonadota</taxon>
        <taxon>Gammaproteobacteria</taxon>
        <taxon>Alteromonadales</taxon>
        <taxon>Pseudoalteromonadaceae</taxon>
        <taxon>Pseudoalteromonas</taxon>
    </lineage>
</organism>
<evidence type="ECO:0000313" key="1">
    <source>
        <dbReference type="EMBL" id="RZM80372.1"/>
    </source>
</evidence>
<dbReference type="RefSeq" id="WP_130245234.1">
    <property type="nucleotide sequence ID" value="NZ_PPUZ01000032.1"/>
</dbReference>
<dbReference type="Proteomes" id="UP000292345">
    <property type="component" value="Unassembled WGS sequence"/>
</dbReference>
<name>A0A4Q7ECA0_9GAMM</name>
<comment type="caution">
    <text evidence="1">The sequence shown here is derived from an EMBL/GenBank/DDBJ whole genome shotgun (WGS) entry which is preliminary data.</text>
</comment>